<evidence type="ECO:0000313" key="1">
    <source>
        <dbReference type="EMBL" id="TKW54471.1"/>
    </source>
</evidence>
<protein>
    <submittedName>
        <fullName evidence="1">Uncharacterized protein</fullName>
    </submittedName>
</protein>
<organism evidence="1 2">
    <name type="scientific">Colletotrichum tanaceti</name>
    <dbReference type="NCBI Taxonomy" id="1306861"/>
    <lineage>
        <taxon>Eukaryota</taxon>
        <taxon>Fungi</taxon>
        <taxon>Dikarya</taxon>
        <taxon>Ascomycota</taxon>
        <taxon>Pezizomycotina</taxon>
        <taxon>Sordariomycetes</taxon>
        <taxon>Hypocreomycetidae</taxon>
        <taxon>Glomerellales</taxon>
        <taxon>Glomerellaceae</taxon>
        <taxon>Colletotrichum</taxon>
        <taxon>Colletotrichum destructivum species complex</taxon>
    </lineage>
</organism>
<comment type="caution">
    <text evidence="1">The sequence shown here is derived from an EMBL/GenBank/DDBJ whole genome shotgun (WGS) entry which is preliminary data.</text>
</comment>
<dbReference type="Proteomes" id="UP000310108">
    <property type="component" value="Unassembled WGS sequence"/>
</dbReference>
<keyword evidence="2" id="KW-1185">Reference proteome</keyword>
<reference evidence="1 2" key="1">
    <citation type="journal article" date="2019" name="PLoS ONE">
        <title>Comparative genome analysis indicates high evolutionary potential of pathogenicity genes in Colletotrichum tanaceti.</title>
        <authorList>
            <person name="Lelwala R.V."/>
            <person name="Korhonen P.K."/>
            <person name="Young N.D."/>
            <person name="Scott J.B."/>
            <person name="Ades P.A."/>
            <person name="Gasser R.B."/>
            <person name="Taylor P.W.J."/>
        </authorList>
    </citation>
    <scope>NUCLEOTIDE SEQUENCE [LARGE SCALE GENOMIC DNA]</scope>
    <source>
        <strain evidence="1">BRIP57314</strain>
    </source>
</reference>
<proteinExistence type="predicted"/>
<gene>
    <name evidence="1" type="ORF">CTA1_10774</name>
</gene>
<dbReference type="EMBL" id="PJEX01000136">
    <property type="protein sequence ID" value="TKW54471.1"/>
    <property type="molecule type" value="Genomic_DNA"/>
</dbReference>
<sequence>MVVFDAVQRLAPCATGRRPCGCCEPGPPMARRGRGPGTLRFKPVAAKERAPPVLPLPALLQNGASTVPGPCSARGADGIPHVGCAGTRARGKRRMGWDGAG</sequence>
<dbReference type="AlphaFoldDB" id="A0A4U6XFM1"/>
<accession>A0A4U6XFM1</accession>
<name>A0A4U6XFM1_9PEZI</name>
<evidence type="ECO:0000313" key="2">
    <source>
        <dbReference type="Proteomes" id="UP000310108"/>
    </source>
</evidence>